<accession>A0A2U2PGG8</accession>
<dbReference type="Gene3D" id="2.40.50.100">
    <property type="match status" value="1"/>
</dbReference>
<dbReference type="Pfam" id="PF25944">
    <property type="entry name" value="Beta-barrel_RND"/>
    <property type="match status" value="1"/>
</dbReference>
<comment type="similarity">
    <text evidence="2">Belongs to the membrane fusion protein (MFP) (TC 8.A.1) family.</text>
</comment>
<feature type="coiled-coil region" evidence="3">
    <location>
        <begin position="96"/>
        <end position="154"/>
    </location>
</feature>
<evidence type="ECO:0000259" key="6">
    <source>
        <dbReference type="Pfam" id="PF25917"/>
    </source>
</evidence>
<dbReference type="InterPro" id="IPR058625">
    <property type="entry name" value="MdtA-like_BSH"/>
</dbReference>
<dbReference type="InterPro" id="IPR006143">
    <property type="entry name" value="RND_pump_MFP"/>
</dbReference>
<dbReference type="Gene3D" id="1.10.287.470">
    <property type="entry name" value="Helix hairpin bin"/>
    <property type="match status" value="1"/>
</dbReference>
<evidence type="ECO:0000259" key="8">
    <source>
        <dbReference type="Pfam" id="PF25967"/>
    </source>
</evidence>
<dbReference type="InterPro" id="IPR058624">
    <property type="entry name" value="MdtA-like_HH"/>
</dbReference>
<dbReference type="OrthoDB" id="9801814at2"/>
<dbReference type="SUPFAM" id="SSF111369">
    <property type="entry name" value="HlyD-like secretion proteins"/>
    <property type="match status" value="1"/>
</dbReference>
<evidence type="ECO:0000313" key="9">
    <source>
        <dbReference type="EMBL" id="PWG80352.1"/>
    </source>
</evidence>
<feature type="chain" id="PRO_5015446771" evidence="4">
    <location>
        <begin position="22"/>
        <end position="379"/>
    </location>
</feature>
<dbReference type="Pfam" id="PF25917">
    <property type="entry name" value="BSH_RND"/>
    <property type="match status" value="1"/>
</dbReference>
<evidence type="ECO:0000256" key="3">
    <source>
        <dbReference type="SAM" id="Coils"/>
    </source>
</evidence>
<dbReference type="Pfam" id="PF25876">
    <property type="entry name" value="HH_MFP_RND"/>
    <property type="match status" value="1"/>
</dbReference>
<evidence type="ECO:0000313" key="10">
    <source>
        <dbReference type="Proteomes" id="UP000245647"/>
    </source>
</evidence>
<dbReference type="AlphaFoldDB" id="A0A2U2PGG8"/>
<dbReference type="GO" id="GO:0005886">
    <property type="term" value="C:plasma membrane"/>
    <property type="evidence" value="ECO:0007669"/>
    <property type="project" value="TreeGrafter"/>
</dbReference>
<evidence type="ECO:0000259" key="7">
    <source>
        <dbReference type="Pfam" id="PF25944"/>
    </source>
</evidence>
<dbReference type="Proteomes" id="UP000245647">
    <property type="component" value="Unassembled WGS sequence"/>
</dbReference>
<feature type="signal peptide" evidence="4">
    <location>
        <begin position="1"/>
        <end position="21"/>
    </location>
</feature>
<comment type="caution">
    <text evidence="9">The sequence shown here is derived from an EMBL/GenBank/DDBJ whole genome shotgun (WGS) entry which is preliminary data.</text>
</comment>
<dbReference type="Pfam" id="PF25967">
    <property type="entry name" value="RND-MFP_C"/>
    <property type="match status" value="1"/>
</dbReference>
<dbReference type="GO" id="GO:0022857">
    <property type="term" value="F:transmembrane transporter activity"/>
    <property type="evidence" value="ECO:0007669"/>
    <property type="project" value="InterPro"/>
</dbReference>
<dbReference type="GO" id="GO:0046677">
    <property type="term" value="P:response to antibiotic"/>
    <property type="evidence" value="ECO:0007669"/>
    <property type="project" value="TreeGrafter"/>
</dbReference>
<dbReference type="InterPro" id="IPR058627">
    <property type="entry name" value="MdtA-like_C"/>
</dbReference>
<dbReference type="InterPro" id="IPR058626">
    <property type="entry name" value="MdtA-like_b-barrel"/>
</dbReference>
<feature type="domain" description="Multidrug resistance protein MdtA-like barrel-sandwich hybrid" evidence="6">
    <location>
        <begin position="57"/>
        <end position="191"/>
    </location>
</feature>
<dbReference type="PANTHER" id="PTHR30158:SF23">
    <property type="entry name" value="MULTIDRUG RESISTANCE PROTEIN MEXA"/>
    <property type="match status" value="1"/>
</dbReference>
<evidence type="ECO:0000256" key="4">
    <source>
        <dbReference type="SAM" id="SignalP"/>
    </source>
</evidence>
<dbReference type="PROSITE" id="PS51257">
    <property type="entry name" value="PROKAR_LIPOPROTEIN"/>
    <property type="match status" value="1"/>
</dbReference>
<protein>
    <submittedName>
        <fullName evidence="9">Efflux transporter periplasmic adaptor subunit</fullName>
    </submittedName>
</protein>
<feature type="domain" description="Multidrug resistance protein MdtA-like C-terminal permuted SH3" evidence="8">
    <location>
        <begin position="295"/>
        <end position="355"/>
    </location>
</feature>
<organism evidence="9 10">
    <name type="scientific">Pararcticibacter amylolyticus</name>
    <dbReference type="NCBI Taxonomy" id="2173175"/>
    <lineage>
        <taxon>Bacteria</taxon>
        <taxon>Pseudomonadati</taxon>
        <taxon>Bacteroidota</taxon>
        <taxon>Sphingobacteriia</taxon>
        <taxon>Sphingobacteriales</taxon>
        <taxon>Sphingobacteriaceae</taxon>
        <taxon>Pararcticibacter</taxon>
    </lineage>
</organism>
<dbReference type="Gene3D" id="2.40.30.170">
    <property type="match status" value="1"/>
</dbReference>
<feature type="domain" description="Multidrug resistance protein MdtA-like beta-barrel" evidence="7">
    <location>
        <begin position="225"/>
        <end position="291"/>
    </location>
</feature>
<reference evidence="9 10" key="1">
    <citation type="submission" date="2018-04" db="EMBL/GenBank/DDBJ databases">
        <title>Pedobacter chongqingensis sp. nov., isolated from a rottenly hemp rope.</title>
        <authorList>
            <person name="Cai Y."/>
        </authorList>
    </citation>
    <scope>NUCLEOTIDE SEQUENCE [LARGE SCALE GENOMIC DNA]</scope>
    <source>
        <strain evidence="9 10">FJ4-8</strain>
    </source>
</reference>
<dbReference type="PANTHER" id="PTHR30158">
    <property type="entry name" value="ACRA/E-RELATED COMPONENT OF DRUG EFFLUX TRANSPORTER"/>
    <property type="match status" value="1"/>
</dbReference>
<name>A0A2U2PGG8_9SPHI</name>
<dbReference type="NCBIfam" id="TIGR01730">
    <property type="entry name" value="RND_mfp"/>
    <property type="match status" value="1"/>
</dbReference>
<keyword evidence="4" id="KW-0732">Signal</keyword>
<keyword evidence="10" id="KW-1185">Reference proteome</keyword>
<evidence type="ECO:0000259" key="5">
    <source>
        <dbReference type="Pfam" id="PF25876"/>
    </source>
</evidence>
<proteinExistence type="inferred from homology"/>
<gene>
    <name evidence="9" type="ORF">DDR33_12125</name>
</gene>
<evidence type="ECO:0000256" key="1">
    <source>
        <dbReference type="ARBA" id="ARBA00004196"/>
    </source>
</evidence>
<evidence type="ECO:0000256" key="2">
    <source>
        <dbReference type="ARBA" id="ARBA00009477"/>
    </source>
</evidence>
<dbReference type="Gene3D" id="2.40.420.20">
    <property type="match status" value="1"/>
</dbReference>
<sequence>MKAAIFVMVLFLFGCSSDQNAQMGAAPPPSLPVWEIKQGSEVTYQEYPASIDGIVNIEIRPQVEGILDQVLVDEGAFVQKGQALFKINDRPYREQLNASRASLNAAEGAVENAQLEVEKLKPLVENHVVSDFQIKSARAAYRVALGNLEQAKANVAAAKINLGYTVITAPVSGYIGRLQKKQGSLLSPSDMQPLTQLSDVHEMHAYFSIGESDFVTFKAQYPGATLKQKLNNMPPVSLILSDQSTYPFEGKVDMVDGQFDKNTGAITLRASFPNKEGLLRAGNTGRVKLALQHSNALIVPQSATIEIQDKIFVYALGDSNKVNKKPISVIGKSGPNYIISEGLKSGDKIVYKGIEHLQEDQVIKPEPLKPEDRKLTALN</sequence>
<feature type="domain" description="Multidrug resistance protein MdtA-like alpha-helical hairpin" evidence="5">
    <location>
        <begin position="96"/>
        <end position="165"/>
    </location>
</feature>
<keyword evidence="3" id="KW-0175">Coiled coil</keyword>
<dbReference type="EMBL" id="QEAS01000009">
    <property type="protein sequence ID" value="PWG80352.1"/>
    <property type="molecule type" value="Genomic_DNA"/>
</dbReference>
<dbReference type="GO" id="GO:0030313">
    <property type="term" value="C:cell envelope"/>
    <property type="evidence" value="ECO:0007669"/>
    <property type="project" value="UniProtKB-SubCell"/>
</dbReference>
<comment type="subcellular location">
    <subcellularLocation>
        <location evidence="1">Cell envelope</location>
    </subcellularLocation>
</comment>